<proteinExistence type="predicted"/>
<dbReference type="EMBL" id="JACICC010000007">
    <property type="protein sequence ID" value="MBB3810590.1"/>
    <property type="molecule type" value="Genomic_DNA"/>
</dbReference>
<comment type="caution">
    <text evidence="1">The sequence shown here is derived from an EMBL/GenBank/DDBJ whole genome shotgun (WGS) entry which is preliminary data.</text>
</comment>
<organism evidence="1 2">
    <name type="scientific">Pseudochelatococcus contaminans</name>
    <dbReference type="NCBI Taxonomy" id="1538103"/>
    <lineage>
        <taxon>Bacteria</taxon>
        <taxon>Pseudomonadati</taxon>
        <taxon>Pseudomonadota</taxon>
        <taxon>Alphaproteobacteria</taxon>
        <taxon>Hyphomicrobiales</taxon>
        <taxon>Chelatococcaceae</taxon>
        <taxon>Pseudochelatococcus</taxon>
    </lineage>
</organism>
<sequence length="99" mass="10674">MFASTLANNFWNRASRIALNCAGAAIEAPVLQHGSHKDLRKTGNAESARSRLRHQFTVVQSQGAGHVDCHFLAMAGEFPAIAFPTRQALVDAAMSVKIL</sequence>
<name>A0A7W6EI00_9HYPH</name>
<dbReference type="Proteomes" id="UP000537592">
    <property type="component" value="Unassembled WGS sequence"/>
</dbReference>
<gene>
    <name evidence="1" type="ORF">FHS81_002692</name>
</gene>
<evidence type="ECO:0000313" key="1">
    <source>
        <dbReference type="EMBL" id="MBB3810590.1"/>
    </source>
</evidence>
<evidence type="ECO:0000313" key="2">
    <source>
        <dbReference type="Proteomes" id="UP000537592"/>
    </source>
</evidence>
<keyword evidence="2" id="KW-1185">Reference proteome</keyword>
<reference evidence="1 2" key="1">
    <citation type="submission" date="2020-08" db="EMBL/GenBank/DDBJ databases">
        <title>Genomic Encyclopedia of Type Strains, Phase IV (KMG-IV): sequencing the most valuable type-strain genomes for metagenomic binning, comparative biology and taxonomic classification.</title>
        <authorList>
            <person name="Goeker M."/>
        </authorList>
    </citation>
    <scope>NUCLEOTIDE SEQUENCE [LARGE SCALE GENOMIC DNA]</scope>
    <source>
        <strain evidence="1 2">DSM 28760</strain>
    </source>
</reference>
<protein>
    <submittedName>
        <fullName evidence="1">Uncharacterized protein</fullName>
    </submittedName>
</protein>
<accession>A0A7W6EI00</accession>
<dbReference type="AlphaFoldDB" id="A0A7W6EI00"/>